<evidence type="ECO:0000313" key="3">
    <source>
        <dbReference type="Proteomes" id="UP000599179"/>
    </source>
</evidence>
<dbReference type="InterPro" id="IPR013783">
    <property type="entry name" value="Ig-like_fold"/>
</dbReference>
<dbReference type="Gene3D" id="2.60.40.10">
    <property type="entry name" value="Immunoglobulins"/>
    <property type="match status" value="2"/>
</dbReference>
<proteinExistence type="predicted"/>
<keyword evidence="3" id="KW-1185">Reference proteome</keyword>
<dbReference type="Pfam" id="PF01833">
    <property type="entry name" value="TIG"/>
    <property type="match status" value="1"/>
</dbReference>
<accession>A0ABQ1SC32</accession>
<gene>
    <name evidence="2" type="ORF">GCM10010832_03450</name>
</gene>
<dbReference type="InterPro" id="IPR014756">
    <property type="entry name" value="Ig_E-set"/>
</dbReference>
<dbReference type="SUPFAM" id="SSF50965">
    <property type="entry name" value="Galactose oxidase, central domain"/>
    <property type="match status" value="1"/>
</dbReference>
<dbReference type="InterPro" id="IPR002909">
    <property type="entry name" value="IPT_dom"/>
</dbReference>
<protein>
    <recommendedName>
        <fullName evidence="1">IPT/TIG domain-containing protein</fullName>
    </recommendedName>
</protein>
<dbReference type="EMBL" id="BMGM01000001">
    <property type="protein sequence ID" value="GGE26039.1"/>
    <property type="molecule type" value="Genomic_DNA"/>
</dbReference>
<evidence type="ECO:0000259" key="1">
    <source>
        <dbReference type="Pfam" id="PF01833"/>
    </source>
</evidence>
<evidence type="ECO:0000313" key="2">
    <source>
        <dbReference type="EMBL" id="GGE26039.1"/>
    </source>
</evidence>
<dbReference type="RefSeq" id="WP_188457348.1">
    <property type="nucleotide sequence ID" value="NZ_BMGM01000001.1"/>
</dbReference>
<dbReference type="Proteomes" id="UP000599179">
    <property type="component" value="Unassembled WGS sequence"/>
</dbReference>
<comment type="caution">
    <text evidence="2">The sequence shown here is derived from an EMBL/GenBank/DDBJ whole genome shotgun (WGS) entry which is preliminary data.</text>
</comment>
<sequence length="663" mass="76763">MKKVLFLLTIFLVWSCENDDDLPIIVETVNAVLLEDGGVELFGKIENLPQESLYGFVISTTPDASYFNTNSILVSEFGFSPGEFSELIRNDLDNGQTYYYKVFLNLNGETRTGEEKSFISNGSASPKILEVNPRSAHIGDTIRISGKHFSSNFKLYFNEREIELTTKSDTLAEAVVPYLPFREEPFDNLKIRKSTSESAVFENFELYTPIVDSVEPYQAHENDTITITGNHFDLIKEQNKLTMLDTWGNYQPLQILESSRNHIKFVIPNSFYHVFPKMRLKSQYHTLDFDDKYRVIAPEITSFPECLKFNEQYTITGQNFPYLMNFTIGDYAYTAQSISENEAIFTFEKDFFTDFNLGNLSLDLYGELITYDNEICIDEPWIKVGIAQVLNKIHNYQNETYAIVYSGYNSSQTIAKFNENTFEFESVLNQSLPDLVNNGSLKTWHEDKLYHYDSNDEFFYSYNFITGQVTQLSSFPGTPRTECFITTVGDYIYLGFGRDIQNYHNPPDDIWRYSIANNTWEFVLTFPGINFGQDRIVDPLVFAFDNRLLFSGRNSNNQSNTLWEINLNDFSLIQRADVPVNGSSEKRGITVGNTGYFESSHLYEYDSVNDQWKVHLDINLSEQVYPSQLESFFYQSGNFYRTINSSFYDYSPMYKMNMDYLND</sequence>
<dbReference type="SUPFAM" id="SSF81296">
    <property type="entry name" value="E set domains"/>
    <property type="match status" value="2"/>
</dbReference>
<name>A0ABQ1SC32_9FLAO</name>
<dbReference type="InterPro" id="IPR015915">
    <property type="entry name" value="Kelch-typ_b-propeller"/>
</dbReference>
<organism evidence="2 3">
    <name type="scientific">Psychroflexus planctonicus</name>
    <dbReference type="NCBI Taxonomy" id="1526575"/>
    <lineage>
        <taxon>Bacteria</taxon>
        <taxon>Pseudomonadati</taxon>
        <taxon>Bacteroidota</taxon>
        <taxon>Flavobacteriia</taxon>
        <taxon>Flavobacteriales</taxon>
        <taxon>Flavobacteriaceae</taxon>
        <taxon>Psychroflexus</taxon>
    </lineage>
</organism>
<reference evidence="3" key="1">
    <citation type="journal article" date="2019" name="Int. J. Syst. Evol. Microbiol.">
        <title>The Global Catalogue of Microorganisms (GCM) 10K type strain sequencing project: providing services to taxonomists for standard genome sequencing and annotation.</title>
        <authorList>
            <consortium name="The Broad Institute Genomics Platform"/>
            <consortium name="The Broad Institute Genome Sequencing Center for Infectious Disease"/>
            <person name="Wu L."/>
            <person name="Ma J."/>
        </authorList>
    </citation>
    <scope>NUCLEOTIDE SEQUENCE [LARGE SCALE GENOMIC DNA]</scope>
    <source>
        <strain evidence="3">CGMCC 1.12931</strain>
    </source>
</reference>
<feature type="domain" description="IPT/TIG" evidence="1">
    <location>
        <begin position="126"/>
        <end position="180"/>
    </location>
</feature>
<dbReference type="Gene3D" id="2.120.10.80">
    <property type="entry name" value="Kelch-type beta propeller"/>
    <property type="match status" value="1"/>
</dbReference>
<dbReference type="InterPro" id="IPR011043">
    <property type="entry name" value="Gal_Oxase/kelch_b-propeller"/>
</dbReference>